<name>A0ABP1C989_9GAMM</name>
<evidence type="ECO:0000256" key="1">
    <source>
        <dbReference type="ARBA" id="ARBA00022617"/>
    </source>
</evidence>
<evidence type="ECO:0000259" key="6">
    <source>
        <dbReference type="PROSITE" id="PS51007"/>
    </source>
</evidence>
<keyword evidence="1 4" id="KW-0349">Heme</keyword>
<feature type="transmembrane region" description="Helical" evidence="5">
    <location>
        <begin position="256"/>
        <end position="277"/>
    </location>
</feature>
<dbReference type="SUPFAM" id="SSF46626">
    <property type="entry name" value="Cytochrome c"/>
    <property type="match status" value="1"/>
</dbReference>
<protein>
    <submittedName>
        <fullName evidence="7">Cytochrome c domain-containing protein</fullName>
    </submittedName>
</protein>
<evidence type="ECO:0000313" key="7">
    <source>
        <dbReference type="EMBL" id="CAL1240834.1"/>
    </source>
</evidence>
<feature type="transmembrane region" description="Helical" evidence="5">
    <location>
        <begin position="66"/>
        <end position="84"/>
    </location>
</feature>
<gene>
    <name evidence="7" type="ORF">MECH1_V1_2058</name>
</gene>
<evidence type="ECO:0000256" key="2">
    <source>
        <dbReference type="ARBA" id="ARBA00022723"/>
    </source>
</evidence>
<evidence type="ECO:0000256" key="3">
    <source>
        <dbReference type="ARBA" id="ARBA00023004"/>
    </source>
</evidence>
<keyword evidence="5" id="KW-0812">Transmembrane</keyword>
<accession>A0ABP1C989</accession>
<feature type="domain" description="Cytochrome c" evidence="6">
    <location>
        <begin position="367"/>
        <end position="444"/>
    </location>
</feature>
<feature type="transmembrane region" description="Helical" evidence="5">
    <location>
        <begin position="284"/>
        <end position="303"/>
    </location>
</feature>
<keyword evidence="2 4" id="KW-0479">Metal-binding</keyword>
<dbReference type="EMBL" id="OZ026884">
    <property type="protein sequence ID" value="CAL1240834.1"/>
    <property type="molecule type" value="Genomic_DNA"/>
</dbReference>
<feature type="transmembrane region" description="Helical" evidence="5">
    <location>
        <begin position="20"/>
        <end position="45"/>
    </location>
</feature>
<dbReference type="RefSeq" id="WP_348757395.1">
    <property type="nucleotide sequence ID" value="NZ_OZ026884.1"/>
</dbReference>
<dbReference type="InterPro" id="IPR009056">
    <property type="entry name" value="Cyt_c-like_dom"/>
</dbReference>
<organism evidence="7 8">
    <name type="scientific">Candidatus Methylocalor cossyra</name>
    <dbReference type="NCBI Taxonomy" id="3108543"/>
    <lineage>
        <taxon>Bacteria</taxon>
        <taxon>Pseudomonadati</taxon>
        <taxon>Pseudomonadota</taxon>
        <taxon>Gammaproteobacteria</taxon>
        <taxon>Methylococcales</taxon>
        <taxon>Methylococcaceae</taxon>
        <taxon>Candidatus Methylocalor</taxon>
    </lineage>
</organism>
<dbReference type="InterPro" id="IPR036909">
    <property type="entry name" value="Cyt_c-like_dom_sf"/>
</dbReference>
<sequence length="451" mass="49942">MELLGLYPTWYEPWLGSGWVLGIIAVVHLLASHTSVGAALVSIWLATVAVRRQRPELLEYVRRYGVFLLVFSYVLGSITGPGIWFSATVASPRGISALIHSYVWYWATEWVFFVIEVIGIYLLVYLAGRVDHRSYLQIAWIFGLASWATMLVIAGILSFMLWPGQERWFTEGGSLAGFYGPYTFAQVASRTAFMLMAAALAGGLIASRLEDDGFREEMTRTLAKLGIPSAILGSLFFQWGLAALPENAHLLLKTRLPGYFVPTLWMTLAVIVAYFTVLLLRPKLLNLPLAATMLAGLLVFGIWPEERARESMRKPYVAGQFIYSNQIVAQDVPALRVKSELPLLERRGLLAVHPFIPERLRRITPANQLEAGQVLALAYCSNCHGLGDSGIRPLTQMFAGNRDALEIEAFLKGALVTGNMINMPRIPLTDDEARALALFIAGLPLWQATGP</sequence>
<feature type="transmembrane region" description="Helical" evidence="5">
    <location>
        <begin position="138"/>
        <end position="162"/>
    </location>
</feature>
<feature type="transmembrane region" description="Helical" evidence="5">
    <location>
        <begin position="182"/>
        <end position="205"/>
    </location>
</feature>
<dbReference type="Proteomes" id="UP001497493">
    <property type="component" value="Chromosome"/>
</dbReference>
<keyword evidence="5" id="KW-1133">Transmembrane helix</keyword>
<keyword evidence="3 4" id="KW-0408">Iron</keyword>
<evidence type="ECO:0000256" key="4">
    <source>
        <dbReference type="PROSITE-ProRule" id="PRU00433"/>
    </source>
</evidence>
<reference evidence="7 8" key="1">
    <citation type="submission" date="2024-04" db="EMBL/GenBank/DDBJ databases">
        <authorList>
            <person name="Cremers G."/>
        </authorList>
    </citation>
    <scope>NUCLEOTIDE SEQUENCE [LARGE SCALE GENOMIC DNA]</scope>
    <source>
        <strain evidence="7">MeCH1-AG</strain>
    </source>
</reference>
<keyword evidence="8" id="KW-1185">Reference proteome</keyword>
<proteinExistence type="predicted"/>
<dbReference type="PROSITE" id="PS51007">
    <property type="entry name" value="CYTC"/>
    <property type="match status" value="1"/>
</dbReference>
<dbReference type="Gene3D" id="1.10.760.10">
    <property type="entry name" value="Cytochrome c-like domain"/>
    <property type="match status" value="1"/>
</dbReference>
<evidence type="ECO:0000256" key="5">
    <source>
        <dbReference type="SAM" id="Phobius"/>
    </source>
</evidence>
<keyword evidence="5" id="KW-0472">Membrane</keyword>
<evidence type="ECO:0000313" key="8">
    <source>
        <dbReference type="Proteomes" id="UP001497493"/>
    </source>
</evidence>
<feature type="transmembrane region" description="Helical" evidence="5">
    <location>
        <begin position="225"/>
        <end position="244"/>
    </location>
</feature>
<feature type="transmembrane region" description="Helical" evidence="5">
    <location>
        <begin position="104"/>
        <end position="126"/>
    </location>
</feature>